<evidence type="ECO:0000259" key="3">
    <source>
        <dbReference type="Pfam" id="PF08718"/>
    </source>
</evidence>
<dbReference type="Proteomes" id="UP001642484">
    <property type="component" value="Unassembled WGS sequence"/>
</dbReference>
<proteinExistence type="predicted"/>
<dbReference type="Gene3D" id="1.10.3520.10">
    <property type="entry name" value="Glycolipid transfer protein"/>
    <property type="match status" value="1"/>
</dbReference>
<sequence length="275" mass="30774">MPIVRSAFCPKRFNRTPATSRTDSAMPPPWPPPNTDLVSQKPANEMDKADMGYANEKLDAAPDAPKAHETMFSMMLEKFKACEVRDDAGTLVDIKLEEFWIACDLYREMLSKLGSAANMIVSDIQQNLANAKAVYDENPGERSTLSAFLQLPKEHVGIAKLTWLCRGCEFFLVMLNKIFTENSGGNPAVSAYEETLMKYHGWFLQKSLKIALRALPSKDAIVQSDGLVVQGDLPLDKKRELCERDAPVASTEAIEVVHLVFDMMKQTGRWDDRKA</sequence>
<dbReference type="EMBL" id="CAXAMN010020413">
    <property type="protein sequence ID" value="CAK9056079.1"/>
    <property type="molecule type" value="Genomic_DNA"/>
</dbReference>
<evidence type="ECO:0000256" key="2">
    <source>
        <dbReference type="SAM" id="MobiDB-lite"/>
    </source>
</evidence>
<feature type="region of interest" description="Disordered" evidence="2">
    <location>
        <begin position="14"/>
        <end position="33"/>
    </location>
</feature>
<comment type="caution">
    <text evidence="4">The sequence shown here is derived from an EMBL/GenBank/DDBJ whole genome shotgun (WGS) entry which is preliminary data.</text>
</comment>
<dbReference type="InterPro" id="IPR036497">
    <property type="entry name" value="GLTP_sf"/>
</dbReference>
<reference evidence="4 5" key="1">
    <citation type="submission" date="2024-02" db="EMBL/GenBank/DDBJ databases">
        <authorList>
            <person name="Chen Y."/>
            <person name="Shah S."/>
            <person name="Dougan E. K."/>
            <person name="Thang M."/>
            <person name="Chan C."/>
        </authorList>
    </citation>
    <scope>NUCLEOTIDE SEQUENCE [LARGE SCALE GENOMIC DNA]</scope>
</reference>
<gene>
    <name evidence="4" type="ORF">CCMP2556_LOCUS27833</name>
</gene>
<dbReference type="PANTHER" id="PTHR10219">
    <property type="entry name" value="GLYCOLIPID TRANSFER PROTEIN-RELATED"/>
    <property type="match status" value="1"/>
</dbReference>
<evidence type="ECO:0000256" key="1">
    <source>
        <dbReference type="ARBA" id="ARBA00022448"/>
    </source>
</evidence>
<accession>A0ABP0N188</accession>
<dbReference type="SUPFAM" id="SSF110004">
    <property type="entry name" value="Glycolipid transfer protein, GLTP"/>
    <property type="match status" value="1"/>
</dbReference>
<protein>
    <recommendedName>
        <fullName evidence="3">Glycolipid transfer protein domain-containing protein</fullName>
    </recommendedName>
</protein>
<name>A0ABP0N188_9DINO</name>
<dbReference type="InterPro" id="IPR014830">
    <property type="entry name" value="Glycolipid_transfer_prot_dom"/>
</dbReference>
<dbReference type="Pfam" id="PF08718">
    <property type="entry name" value="GLTP"/>
    <property type="match status" value="1"/>
</dbReference>
<evidence type="ECO:0000313" key="4">
    <source>
        <dbReference type="EMBL" id="CAK9056079.1"/>
    </source>
</evidence>
<keyword evidence="5" id="KW-1185">Reference proteome</keyword>
<keyword evidence="1" id="KW-0813">Transport</keyword>
<organism evidence="4 5">
    <name type="scientific">Durusdinium trenchii</name>
    <dbReference type="NCBI Taxonomy" id="1381693"/>
    <lineage>
        <taxon>Eukaryota</taxon>
        <taxon>Sar</taxon>
        <taxon>Alveolata</taxon>
        <taxon>Dinophyceae</taxon>
        <taxon>Suessiales</taxon>
        <taxon>Symbiodiniaceae</taxon>
        <taxon>Durusdinium</taxon>
    </lineage>
</organism>
<dbReference type="PANTHER" id="PTHR10219:SF25">
    <property type="entry name" value="PLECKSTRIN HOMOLOGY DOMAIN-CONTAINING FAMILY A MEMBER 8"/>
    <property type="match status" value="1"/>
</dbReference>
<evidence type="ECO:0000313" key="5">
    <source>
        <dbReference type="Proteomes" id="UP001642484"/>
    </source>
</evidence>
<feature type="domain" description="Glycolipid transfer protein" evidence="3">
    <location>
        <begin position="94"/>
        <end position="223"/>
    </location>
</feature>